<dbReference type="EMBL" id="BMJI01000007">
    <property type="protein sequence ID" value="GGC89965.1"/>
    <property type="molecule type" value="Genomic_DNA"/>
</dbReference>
<dbReference type="PANTHER" id="PTHR39210:SF1">
    <property type="entry name" value="HEPARIN-SULFATE LYASE"/>
    <property type="match status" value="1"/>
</dbReference>
<keyword evidence="3" id="KW-0574">Periplasm</keyword>
<protein>
    <recommendedName>
        <fullName evidence="9">Heparin-sulfate lyase N-terminal domain-containing protein</fullName>
    </recommendedName>
</protein>
<dbReference type="Proteomes" id="UP000597761">
    <property type="component" value="Unassembled WGS sequence"/>
</dbReference>
<evidence type="ECO:0008006" key="9">
    <source>
        <dbReference type="Google" id="ProtNLM"/>
    </source>
</evidence>
<dbReference type="Pfam" id="PF16889">
    <property type="entry name" value="Hepar_II_III_N"/>
    <property type="match status" value="1"/>
</dbReference>
<reference evidence="8" key="1">
    <citation type="journal article" date="2019" name="Int. J. Syst. Evol. Microbiol.">
        <title>The Global Catalogue of Microorganisms (GCM) 10K type strain sequencing project: providing services to taxonomists for standard genome sequencing and annotation.</title>
        <authorList>
            <consortium name="The Broad Institute Genomics Platform"/>
            <consortium name="The Broad Institute Genome Sequencing Center for Infectious Disease"/>
            <person name="Wu L."/>
            <person name="Ma J."/>
        </authorList>
    </citation>
    <scope>NUCLEOTIDE SEQUENCE [LARGE SCALE GENOMIC DNA]</scope>
    <source>
        <strain evidence="8">CGMCC 1.15480</strain>
    </source>
</reference>
<evidence type="ECO:0000256" key="3">
    <source>
        <dbReference type="ARBA" id="ARBA00022764"/>
    </source>
</evidence>
<dbReference type="Gene3D" id="2.70.98.70">
    <property type="match status" value="1"/>
</dbReference>
<dbReference type="SUPFAM" id="SSF53474">
    <property type="entry name" value="alpha/beta-Hydrolases"/>
    <property type="match status" value="1"/>
</dbReference>
<evidence type="ECO:0000256" key="4">
    <source>
        <dbReference type="ARBA" id="ARBA00023239"/>
    </source>
</evidence>
<keyword evidence="2" id="KW-0732">Signal</keyword>
<sequence length="947" mass="103467">MPLPRFDLDVVHRQMFGGAYTAISTDREVADEVMAGRVTLRPHPAWELPDPMDWDADPFGRRNWQTQLHMLRWFEPVRRVALTGDDAARAYWLRTCRSWIANNPARTGGANPAWTPMVEAQRALSLVFALPLVAAHSDPWLIESILEHGAWLAEPGHLGRASQALHQHQALFVIGAVFHRADWTTLAVDRLAELVAETYDEEGIAAAGSVAQHKSTYLAWRTALSRLDREGIARPAAAERLDLAALELAHATRPDGTLERIGDTGVATLAGVTSAEAAWMLSRGSTGEPPADLARVYRRGFAFGRSGWGAHERAFDDETFYSLSFGRADRARGHQDGGSLTLHSGGHPWLVDAGPDVDQQNHVPTSRVSHNVVEIVDRPYDPASDVALERHHLTDDVDDFLFVDRGYPGVEIRRRVTYCRGGDFVVVVDTVLSDDEVTARQRWHLDAGTAVRTRTHGVDLTRDESGATLLWSGNIPEITVAQGEGEPGPVVTAEQTGTRFRYITVIAVPPRGHFDLTSLRSTGGRLAVAATVGRHDFGLVLDGASATATLGTPSASSTGLEDVRRAAVDRRRGAAATSAVPRAPGDVYTSEYGAALKDWIRSQPDLRSARLEALTRLLDLALDLGPRRTSDQGLRAALIDVAGSDLAAELGLTAATVGLKREPLLDWSGQSPLHSATYGLDMSTVNRLEELTAVSDGATLVAADLGPLVLPVAYGRGTSDTLTVRFHGAVNRTKSTLPLFQGLTSDLGKADSFAIFQDPSLDLDRGMTLSWYLGTPDVDLHRQMAAWIDRVAQLTGSRRVLLTGSSGGGFTALQVAAWLEDATVLAFNPQTDVEAYFAPSAERALRTCLRTSVGNVPADLRRRVSVIDRYREVERLPRILYVQNERDQHHVEHHLAPFRAMLEDVHPAHSDRVRFIPVDWGQGHVAATAPRYAHYRQQALEFMTGAR</sequence>
<dbReference type="PANTHER" id="PTHR39210">
    <property type="entry name" value="HEPARIN-SULFATE LYASE"/>
    <property type="match status" value="1"/>
</dbReference>
<name>A0ABQ1PAA4_9MICC</name>
<comment type="subcellular location">
    <subcellularLocation>
        <location evidence="1">Periplasm</location>
    </subcellularLocation>
</comment>
<keyword evidence="4" id="KW-0456">Lyase</keyword>
<evidence type="ECO:0000313" key="7">
    <source>
        <dbReference type="EMBL" id="GGC89965.1"/>
    </source>
</evidence>
<dbReference type="SUPFAM" id="SSF48230">
    <property type="entry name" value="Chondroitin AC/alginate lyase"/>
    <property type="match status" value="1"/>
</dbReference>
<feature type="domain" description="Heparinase II/III-like C-terminal" evidence="5">
    <location>
        <begin position="299"/>
        <end position="475"/>
    </location>
</feature>
<proteinExistence type="predicted"/>
<dbReference type="Pfam" id="PF07940">
    <property type="entry name" value="Hepar_II_III_C"/>
    <property type="match status" value="1"/>
</dbReference>
<dbReference type="RefSeq" id="WP_188667826.1">
    <property type="nucleotide sequence ID" value="NZ_BMJI01000007.1"/>
</dbReference>
<evidence type="ECO:0000313" key="8">
    <source>
        <dbReference type="Proteomes" id="UP000597761"/>
    </source>
</evidence>
<evidence type="ECO:0000259" key="6">
    <source>
        <dbReference type="Pfam" id="PF16889"/>
    </source>
</evidence>
<dbReference type="InterPro" id="IPR008929">
    <property type="entry name" value="Chondroitin_lyas"/>
</dbReference>
<dbReference type="InterPro" id="IPR031680">
    <property type="entry name" value="Hepar_II_III_N"/>
</dbReference>
<evidence type="ECO:0000259" key="5">
    <source>
        <dbReference type="Pfam" id="PF07940"/>
    </source>
</evidence>
<evidence type="ECO:0000256" key="2">
    <source>
        <dbReference type="ARBA" id="ARBA00022729"/>
    </source>
</evidence>
<comment type="caution">
    <text evidence="7">The sequence shown here is derived from an EMBL/GenBank/DDBJ whole genome shotgun (WGS) entry which is preliminary data.</text>
</comment>
<dbReference type="Gene3D" id="3.40.50.1820">
    <property type="entry name" value="alpha/beta hydrolase"/>
    <property type="match status" value="1"/>
</dbReference>
<dbReference type="InterPro" id="IPR012480">
    <property type="entry name" value="Hepar_II_III_C"/>
</dbReference>
<dbReference type="InterPro" id="IPR029058">
    <property type="entry name" value="AB_hydrolase_fold"/>
</dbReference>
<gene>
    <name evidence="7" type="ORF">GCM10011512_16160</name>
</gene>
<dbReference type="Gene3D" id="1.50.10.100">
    <property type="entry name" value="Chondroitin AC/alginate lyase"/>
    <property type="match status" value="1"/>
</dbReference>
<organism evidence="7 8">
    <name type="scientific">Tersicoccus solisilvae</name>
    <dbReference type="NCBI Taxonomy" id="1882339"/>
    <lineage>
        <taxon>Bacteria</taxon>
        <taxon>Bacillati</taxon>
        <taxon>Actinomycetota</taxon>
        <taxon>Actinomycetes</taxon>
        <taxon>Micrococcales</taxon>
        <taxon>Micrococcaceae</taxon>
        <taxon>Tersicoccus</taxon>
    </lineage>
</organism>
<accession>A0ABQ1PAA4</accession>
<keyword evidence="8" id="KW-1185">Reference proteome</keyword>
<feature type="domain" description="Heparin-sulfate lyase N-terminal" evidence="6">
    <location>
        <begin position="43"/>
        <end position="204"/>
    </location>
</feature>
<evidence type="ECO:0000256" key="1">
    <source>
        <dbReference type="ARBA" id="ARBA00004418"/>
    </source>
</evidence>